<dbReference type="InterPro" id="IPR027417">
    <property type="entry name" value="P-loop_NTPase"/>
</dbReference>
<name>A0A1Y4QJ64_9FIRM</name>
<reference evidence="3" key="1">
    <citation type="submission" date="2017-04" db="EMBL/GenBank/DDBJ databases">
        <title>Function of individual gut microbiota members based on whole genome sequencing of pure cultures obtained from chicken caecum.</title>
        <authorList>
            <person name="Medvecky M."/>
            <person name="Cejkova D."/>
            <person name="Polansky O."/>
            <person name="Karasova D."/>
            <person name="Kubasova T."/>
            <person name="Cizek A."/>
            <person name="Rychlik I."/>
        </authorList>
    </citation>
    <scope>NUCLEOTIDE SEQUENCE [LARGE SCALE GENOMIC DNA]</scope>
    <source>
        <strain evidence="3">An149</strain>
    </source>
</reference>
<gene>
    <name evidence="2" type="ORF">B5E91_06985</name>
</gene>
<dbReference type="GO" id="GO:0016887">
    <property type="term" value="F:ATP hydrolysis activity"/>
    <property type="evidence" value="ECO:0007669"/>
    <property type="project" value="InterPro"/>
</dbReference>
<evidence type="ECO:0000259" key="1">
    <source>
        <dbReference type="Pfam" id="PF13304"/>
    </source>
</evidence>
<dbReference type="Proteomes" id="UP000196258">
    <property type="component" value="Unassembled WGS sequence"/>
</dbReference>
<protein>
    <submittedName>
        <fullName evidence="2">AAA family ATPase</fullName>
    </submittedName>
</protein>
<comment type="caution">
    <text evidence="2">The sequence shown here is derived from an EMBL/GenBank/DDBJ whole genome shotgun (WGS) entry which is preliminary data.</text>
</comment>
<dbReference type="RefSeq" id="WP_087256369.1">
    <property type="nucleotide sequence ID" value="NZ_CAJKXS010000168.1"/>
</dbReference>
<evidence type="ECO:0000313" key="3">
    <source>
        <dbReference type="Proteomes" id="UP000196258"/>
    </source>
</evidence>
<proteinExistence type="predicted"/>
<sequence length="415" mass="47936">MLLEFKCKNHKSIRNEVVFSLLATKDNVNEKYLYDFSNLKVLKSAVIYGANGSGKSNFIDSILFMKSLVINSINYQPGTGINYFPHKLNGMESESSYSMQFVKDGIRYAYGFSVQQMLVKDEYLYYFPKGRQARIFDRNGLNFEEGSKFKGRFNNCKEVLKPNRLLLSCAANFTNIEEIENSFRFFSEELVIYSNENQDNWMQYSLQQFNSNPEIKNLALSFMREIGIAIKDIEINIEESEFPQSALPDFLSDEFKSKILSERLHKITATVEYPTFKTDLFSEESTGIQKLFAFLCPFLDILLKGKVLICDELETSLHESLVYSLLKAFLTFTGNAQSQILFTTHDTSLLSLDLFRRDQIWFTELNGEDRSTELYSLAEIKNIRKDENYGKGYISGRYGAIPMLNENLASWLKNI</sequence>
<dbReference type="SUPFAM" id="SSF52540">
    <property type="entry name" value="P-loop containing nucleoside triphosphate hydrolases"/>
    <property type="match status" value="1"/>
</dbReference>
<dbReference type="Pfam" id="PF13304">
    <property type="entry name" value="AAA_21"/>
    <property type="match status" value="1"/>
</dbReference>
<feature type="domain" description="ATPase AAA-type core" evidence="1">
    <location>
        <begin position="45"/>
        <end position="351"/>
    </location>
</feature>
<dbReference type="PANTHER" id="PTHR40396">
    <property type="entry name" value="ATPASE-LIKE PROTEIN"/>
    <property type="match status" value="1"/>
</dbReference>
<accession>A0A1Y4QJ64</accession>
<dbReference type="AlphaFoldDB" id="A0A1Y4QJ64"/>
<dbReference type="InterPro" id="IPR003959">
    <property type="entry name" value="ATPase_AAA_core"/>
</dbReference>
<dbReference type="GO" id="GO:0005524">
    <property type="term" value="F:ATP binding"/>
    <property type="evidence" value="ECO:0007669"/>
    <property type="project" value="InterPro"/>
</dbReference>
<evidence type="ECO:0000313" key="2">
    <source>
        <dbReference type="EMBL" id="OUQ05061.1"/>
    </source>
</evidence>
<dbReference type="EMBL" id="NFLB01000007">
    <property type="protein sequence ID" value="OUQ05061.1"/>
    <property type="molecule type" value="Genomic_DNA"/>
</dbReference>
<dbReference type="PANTHER" id="PTHR40396:SF1">
    <property type="entry name" value="ATPASE AAA-TYPE CORE DOMAIN-CONTAINING PROTEIN"/>
    <property type="match status" value="1"/>
</dbReference>
<organism evidence="2 3">
    <name type="scientific">Thomasclavelia spiroformis</name>
    <dbReference type="NCBI Taxonomy" id="29348"/>
    <lineage>
        <taxon>Bacteria</taxon>
        <taxon>Bacillati</taxon>
        <taxon>Bacillota</taxon>
        <taxon>Erysipelotrichia</taxon>
        <taxon>Erysipelotrichales</taxon>
        <taxon>Coprobacillaceae</taxon>
        <taxon>Thomasclavelia</taxon>
    </lineage>
</organism>
<dbReference type="Gene3D" id="3.40.50.300">
    <property type="entry name" value="P-loop containing nucleotide triphosphate hydrolases"/>
    <property type="match status" value="1"/>
</dbReference>